<evidence type="ECO:0000313" key="1">
    <source>
        <dbReference type="EMBL" id="XAH73878.1"/>
    </source>
</evidence>
<evidence type="ECO:0000313" key="2">
    <source>
        <dbReference type="Proteomes" id="UP001451571"/>
    </source>
</evidence>
<keyword evidence="2" id="KW-1185">Reference proteome</keyword>
<gene>
    <name evidence="1" type="ORF">V6984_20635</name>
</gene>
<protein>
    <submittedName>
        <fullName evidence="1">Uncharacterized protein</fullName>
    </submittedName>
</protein>
<name>A0ABZ3EUH2_9FIRM</name>
<proteinExistence type="predicted"/>
<dbReference type="RefSeq" id="WP_342757479.1">
    <property type="nucleotide sequence ID" value="NZ_CP146256.1"/>
</dbReference>
<dbReference type="EMBL" id="CP146256">
    <property type="protein sequence ID" value="XAH73878.1"/>
    <property type="molecule type" value="Genomic_DNA"/>
</dbReference>
<organism evidence="1 2">
    <name type="scientific">Kineothrix sedimenti</name>
    <dbReference type="NCBI Taxonomy" id="3123317"/>
    <lineage>
        <taxon>Bacteria</taxon>
        <taxon>Bacillati</taxon>
        <taxon>Bacillota</taxon>
        <taxon>Clostridia</taxon>
        <taxon>Lachnospirales</taxon>
        <taxon>Lachnospiraceae</taxon>
        <taxon>Kineothrix</taxon>
    </lineage>
</organism>
<sequence>MLDEIRIFRKRDKGADGRNPYLLLLFYWEVDFFDILQYNKGITNWGEIQ</sequence>
<dbReference type="Proteomes" id="UP001451571">
    <property type="component" value="Chromosome"/>
</dbReference>
<accession>A0ABZ3EUH2</accession>
<reference evidence="1 2" key="1">
    <citation type="submission" date="2024-02" db="EMBL/GenBank/DDBJ databases">
        <title>Bacterial strain from lacustrine sediment.</title>
        <authorList>
            <person name="Petit C."/>
            <person name="Fadhlaoui K."/>
        </authorList>
    </citation>
    <scope>NUCLEOTIDE SEQUENCE [LARGE SCALE GENOMIC DNA]</scope>
    <source>
        <strain evidence="1 2">IPX-CK</strain>
    </source>
</reference>